<dbReference type="AlphaFoldDB" id="A0A8J7VYQ3"/>
<feature type="coiled-coil region" evidence="1">
    <location>
        <begin position="343"/>
        <end position="417"/>
    </location>
</feature>
<reference evidence="3" key="2">
    <citation type="submission" date="2021-04" db="EMBL/GenBank/DDBJ databases">
        <authorList>
            <person name="Liu J."/>
        </authorList>
    </citation>
    <scope>NUCLEOTIDE SEQUENCE</scope>
    <source>
        <strain evidence="3">BAD-6</strain>
    </source>
</reference>
<dbReference type="RefSeq" id="WP_227017682.1">
    <property type="nucleotide sequence ID" value="NZ_JAGSND010000003.1"/>
</dbReference>
<dbReference type="PANTHER" id="PTHR38032">
    <property type="entry name" value="POLYMERASE-RELATED"/>
    <property type="match status" value="1"/>
</dbReference>
<dbReference type="InterPro" id="IPR005646">
    <property type="entry name" value="FapA"/>
</dbReference>
<dbReference type="InterPro" id="IPR046865">
    <property type="entry name" value="FapA_b_solenoid"/>
</dbReference>
<reference evidence="3" key="1">
    <citation type="submission" date="2021-04" db="EMBL/GenBank/DDBJ databases">
        <title>Sinoanaerobacter chloroacetimidivorans sp. nov., an obligate anaerobic bacterium isolated from anaerobic sludge.</title>
        <authorList>
            <person name="Bao Y."/>
        </authorList>
    </citation>
    <scope>NUCLEOTIDE SEQUENCE</scope>
    <source>
        <strain evidence="3">BAD-6</strain>
    </source>
</reference>
<evidence type="ECO:0000256" key="1">
    <source>
        <dbReference type="SAM" id="Coils"/>
    </source>
</evidence>
<keyword evidence="1" id="KW-0175">Coiled coil</keyword>
<evidence type="ECO:0000313" key="3">
    <source>
        <dbReference type="EMBL" id="MBR0597552.1"/>
    </source>
</evidence>
<dbReference type="InterPro" id="IPR046866">
    <property type="entry name" value="FapA_N"/>
</dbReference>
<feature type="domain" description="Flagellar Assembly Protein A N-terminal region" evidence="2">
    <location>
        <begin position="15"/>
        <end position="185"/>
    </location>
</feature>
<dbReference type="Pfam" id="PF20250">
    <property type="entry name" value="FapA_N"/>
    <property type="match status" value="1"/>
</dbReference>
<name>A0A8J7VYQ3_9FIRM</name>
<accession>A0A8J7VYQ3</accession>
<proteinExistence type="predicted"/>
<evidence type="ECO:0000313" key="4">
    <source>
        <dbReference type="Proteomes" id="UP000675664"/>
    </source>
</evidence>
<dbReference type="Proteomes" id="UP000675664">
    <property type="component" value="Unassembled WGS sequence"/>
</dbReference>
<comment type="caution">
    <text evidence="3">The sequence shown here is derived from an EMBL/GenBank/DDBJ whole genome shotgun (WGS) entry which is preliminary data.</text>
</comment>
<dbReference type="Pfam" id="PF03961">
    <property type="entry name" value="FapA"/>
    <property type="match status" value="1"/>
</dbReference>
<organism evidence="3 4">
    <name type="scientific">Sinanaerobacter chloroacetimidivorans</name>
    <dbReference type="NCBI Taxonomy" id="2818044"/>
    <lineage>
        <taxon>Bacteria</taxon>
        <taxon>Bacillati</taxon>
        <taxon>Bacillota</taxon>
        <taxon>Clostridia</taxon>
        <taxon>Peptostreptococcales</taxon>
        <taxon>Anaerovoracaceae</taxon>
        <taxon>Sinanaerobacter</taxon>
    </lineage>
</organism>
<protein>
    <submittedName>
        <fullName evidence="3">DUF342 domain-containing protein</fullName>
    </submittedName>
</protein>
<dbReference type="EMBL" id="JAGSND010000003">
    <property type="protein sequence ID" value="MBR0597552.1"/>
    <property type="molecule type" value="Genomic_DNA"/>
</dbReference>
<sequence length="469" mass="52158">MSQNETPDIMNLCKVEVLISEDCMIGYVKLTKGDEGADPITKEQILEALHSGGIVYGIKESSVEKLAMRPIYNIKIEVARGLYPEHGEDGVVTFYIKRDSEYQPDYDMDGIVVDYKNLDYFQLVKKDQLLCEIKKETEGVEGVNIFGAAVPAKRGKTPPSPVGKNTILTENETKLVATCDGVVRFLRDTIDINDMLKITTNVDQQTGNIHFTGDVTVDGDVCDGFSVKSGGNLIVKGVVEDAIIEADGNVLISKGINGGGKSNIVIHGDLRCKYIENAIIHVDGSISADYIIDSKITCMGDITLSGSNELVVGGEIKLLGELKAKDIGSEKERITKIEVLGVKMLDEEAIKALEKERDESNEKAQALIENASKINQLIKMGGNSELIDQLTLIRRQILALKEQIDHKTFQIEKLQDEWNMEYHGQITCKRKLYQGVKILFGETRFRFDLDNLDHCRIYWHEGEIIQGVL</sequence>
<keyword evidence="4" id="KW-1185">Reference proteome</keyword>
<evidence type="ECO:0000259" key="2">
    <source>
        <dbReference type="Pfam" id="PF20250"/>
    </source>
</evidence>
<dbReference type="PANTHER" id="PTHR38032:SF1">
    <property type="entry name" value="RNA-BINDING PROTEIN KHPB N-TERMINAL DOMAIN-CONTAINING PROTEIN"/>
    <property type="match status" value="1"/>
</dbReference>
<gene>
    <name evidence="3" type="ORF">KCX82_06695</name>
</gene>